<dbReference type="InterPro" id="IPR003961">
    <property type="entry name" value="FN3_dom"/>
</dbReference>
<dbReference type="InterPro" id="IPR013783">
    <property type="entry name" value="Ig-like_fold"/>
</dbReference>
<dbReference type="Gene3D" id="2.60.40.10">
    <property type="entry name" value="Immunoglobulins"/>
    <property type="match status" value="1"/>
</dbReference>
<evidence type="ECO:0000256" key="1">
    <source>
        <dbReference type="ARBA" id="ARBA00022729"/>
    </source>
</evidence>
<dbReference type="PROSITE" id="PS50853">
    <property type="entry name" value="FN3"/>
    <property type="match status" value="1"/>
</dbReference>
<feature type="signal peptide" evidence="2">
    <location>
        <begin position="1"/>
        <end position="23"/>
    </location>
</feature>
<evidence type="ECO:0000256" key="2">
    <source>
        <dbReference type="SAM" id="SignalP"/>
    </source>
</evidence>
<feature type="domain" description="Fibronectin type-III" evidence="3">
    <location>
        <begin position="242"/>
        <end position="342"/>
    </location>
</feature>
<dbReference type="EMBL" id="QWIV01000005">
    <property type="protein sequence ID" value="RMZ61180.1"/>
    <property type="molecule type" value="Genomic_DNA"/>
</dbReference>
<dbReference type="Pfam" id="PF18962">
    <property type="entry name" value="Por_Secre_tail"/>
    <property type="match status" value="1"/>
</dbReference>
<dbReference type="Proteomes" id="UP000267524">
    <property type="component" value="Unassembled WGS sequence"/>
</dbReference>
<accession>A0A3M7LGH3</accession>
<dbReference type="RefSeq" id="WP_122545968.1">
    <property type="nucleotide sequence ID" value="NZ_QWIV01000005.1"/>
</dbReference>
<gene>
    <name evidence="4" type="ORF">D1632_04245</name>
</gene>
<reference evidence="4 5" key="1">
    <citation type="submission" date="2018-08" db="EMBL/GenBank/DDBJ databases">
        <title>Chryseobacterium nematophagum: a novel matrix digesting pathogen of nematodes.</title>
        <authorList>
            <person name="Page A."/>
            <person name="Roberts M."/>
            <person name="Felix M.-A."/>
            <person name="Weir W."/>
        </authorList>
    </citation>
    <scope>NUCLEOTIDE SEQUENCE [LARGE SCALE GENOMIC DNA]</scope>
    <source>
        <strain evidence="4 5">JUb275</strain>
    </source>
</reference>
<dbReference type="NCBIfam" id="TIGR04183">
    <property type="entry name" value="Por_Secre_tail"/>
    <property type="match status" value="1"/>
</dbReference>
<name>A0A3M7LGH3_9FLAO</name>
<dbReference type="InterPro" id="IPR036116">
    <property type="entry name" value="FN3_sf"/>
</dbReference>
<sequence>MQRPLLFITCLIFSKLCLTSVNAQEYQPLLIQSGLNADVIANGIGSSSDTTNNDIDGVSYAFVSQDFQLTSTSTPITYGLPIDGIINSSVTSTNGLSYQMAPYSSNNSLRLHNPDDSGTITFVTPTPAMHLYMLATGGSGECTVNVTVNFADLTSQTFYGISIADWYNGSNYAIQGIGRINVTNNNLESGNEYNPRIYQVHFPIDISNQPKNIQSVTITKTSSDGVSNIFAFSADVYNSCAVPNDITYDSTPTSVTLHWTPTAIDPSSGYEYYYSTSSTPPSATTVPTGFVTAGNTSVLIDNLITGQIYYFWIRSNCSTNNGFWKMKQFIPGQISSIYTSGDINTMLNNFPDPHSPTNCPGTLTMTIPSGYKIKSTDVTYSMTAQGEGWISDQESLLICTTNNNRESSLASALGSGGTNTYERTGLNIANGLTGNVTFELRAWRTFGGSDCDSSYNKINNNSWKVTLTLEPITLSVSDIKLTKEKLVYPNPFTNILNIKEVKDIQHISILDLSGIVIKRIKNPSSVLNLEDLKPGVYLLEFTMKDNSLKSAKVIKK</sequence>
<dbReference type="AlphaFoldDB" id="A0A3M7LGH3"/>
<comment type="caution">
    <text evidence="4">The sequence shown here is derived from an EMBL/GenBank/DDBJ whole genome shotgun (WGS) entry which is preliminary data.</text>
</comment>
<proteinExistence type="predicted"/>
<keyword evidence="1 2" id="KW-0732">Signal</keyword>
<dbReference type="Pfam" id="PF00041">
    <property type="entry name" value="fn3"/>
    <property type="match status" value="1"/>
</dbReference>
<protein>
    <submittedName>
        <fullName evidence="4">T9SS C-terminal target domain-containing protein</fullName>
    </submittedName>
</protein>
<dbReference type="SUPFAM" id="SSF49265">
    <property type="entry name" value="Fibronectin type III"/>
    <property type="match status" value="1"/>
</dbReference>
<keyword evidence="5" id="KW-1185">Reference proteome</keyword>
<feature type="chain" id="PRO_5018194835" evidence="2">
    <location>
        <begin position="24"/>
        <end position="556"/>
    </location>
</feature>
<dbReference type="InterPro" id="IPR026444">
    <property type="entry name" value="Secre_tail"/>
</dbReference>
<organism evidence="4 5">
    <name type="scientific">Chryseobacterium nematophagum</name>
    <dbReference type="NCBI Taxonomy" id="2305228"/>
    <lineage>
        <taxon>Bacteria</taxon>
        <taxon>Pseudomonadati</taxon>
        <taxon>Bacteroidota</taxon>
        <taxon>Flavobacteriia</taxon>
        <taxon>Flavobacteriales</taxon>
        <taxon>Weeksellaceae</taxon>
        <taxon>Chryseobacterium group</taxon>
        <taxon>Chryseobacterium</taxon>
    </lineage>
</organism>
<evidence type="ECO:0000313" key="4">
    <source>
        <dbReference type="EMBL" id="RMZ61180.1"/>
    </source>
</evidence>
<dbReference type="CDD" id="cd00063">
    <property type="entry name" value="FN3"/>
    <property type="match status" value="1"/>
</dbReference>
<evidence type="ECO:0000313" key="5">
    <source>
        <dbReference type="Proteomes" id="UP000267524"/>
    </source>
</evidence>
<evidence type="ECO:0000259" key="3">
    <source>
        <dbReference type="PROSITE" id="PS50853"/>
    </source>
</evidence>